<gene>
    <name evidence="1" type="ORF">SAMN05421835_11543</name>
</gene>
<sequence length="75" mass="7497">MKRLGSGRWLRPGRGLFGAGLPGIPLVCAAATRPAGPSSLGSLLPRLVLLVAGPSPVSSPLPRPAPLPLAIGLAE</sequence>
<dbReference type="EMBL" id="FORP01000015">
    <property type="protein sequence ID" value="SFK17680.1"/>
    <property type="molecule type" value="Genomic_DNA"/>
</dbReference>
<dbReference type="Proteomes" id="UP000199025">
    <property type="component" value="Unassembled WGS sequence"/>
</dbReference>
<evidence type="ECO:0000313" key="2">
    <source>
        <dbReference type="Proteomes" id="UP000199025"/>
    </source>
</evidence>
<keyword evidence="2" id="KW-1185">Reference proteome</keyword>
<evidence type="ECO:0000313" key="1">
    <source>
        <dbReference type="EMBL" id="SFK17680.1"/>
    </source>
</evidence>
<proteinExistence type="predicted"/>
<accession>A0A1I3XDS3</accession>
<dbReference type="STRING" id="115433.SAMN05421835_11543"/>
<name>A0A1I3XDS3_9PSEU</name>
<protein>
    <submittedName>
        <fullName evidence="1">Uncharacterized protein</fullName>
    </submittedName>
</protein>
<dbReference type="AlphaFoldDB" id="A0A1I3XDS3"/>
<organism evidence="1 2">
    <name type="scientific">Amycolatopsis sacchari</name>
    <dbReference type="NCBI Taxonomy" id="115433"/>
    <lineage>
        <taxon>Bacteria</taxon>
        <taxon>Bacillati</taxon>
        <taxon>Actinomycetota</taxon>
        <taxon>Actinomycetes</taxon>
        <taxon>Pseudonocardiales</taxon>
        <taxon>Pseudonocardiaceae</taxon>
        <taxon>Amycolatopsis</taxon>
    </lineage>
</organism>
<reference evidence="1 2" key="1">
    <citation type="submission" date="2016-10" db="EMBL/GenBank/DDBJ databases">
        <authorList>
            <person name="de Groot N.N."/>
        </authorList>
    </citation>
    <scope>NUCLEOTIDE SEQUENCE [LARGE SCALE GENOMIC DNA]</scope>
    <source>
        <strain evidence="1 2">DSM 44468</strain>
    </source>
</reference>